<organism evidence="2 3">
    <name type="scientific">Acinetobacter pittii</name>
    <name type="common">Acinetobacter genomosp. 3</name>
    <dbReference type="NCBI Taxonomy" id="48296"/>
    <lineage>
        <taxon>Bacteria</taxon>
        <taxon>Pseudomonadati</taxon>
        <taxon>Pseudomonadota</taxon>
        <taxon>Gammaproteobacteria</taxon>
        <taxon>Moraxellales</taxon>
        <taxon>Moraxellaceae</taxon>
        <taxon>Acinetobacter</taxon>
        <taxon>Acinetobacter calcoaceticus/baumannii complex</taxon>
    </lineage>
</organism>
<feature type="compositionally biased region" description="Basic and acidic residues" evidence="1">
    <location>
        <begin position="491"/>
        <end position="513"/>
    </location>
</feature>
<gene>
    <name evidence="2" type="ORF">EA752_02020</name>
</gene>
<evidence type="ECO:0000313" key="2">
    <source>
        <dbReference type="EMBL" id="RSO63521.1"/>
    </source>
</evidence>
<protein>
    <submittedName>
        <fullName evidence="2">Uncharacterized protein</fullName>
    </submittedName>
</protein>
<dbReference type="SUPFAM" id="SSF55166">
    <property type="entry name" value="Hedgehog/DD-peptidase"/>
    <property type="match status" value="1"/>
</dbReference>
<evidence type="ECO:0000256" key="1">
    <source>
        <dbReference type="SAM" id="MobiDB-lite"/>
    </source>
</evidence>
<reference evidence="2 3" key="1">
    <citation type="submission" date="2018-10" db="EMBL/GenBank/DDBJ databases">
        <title>GWAS and RNA-Seq identify cryptic mechanisms of antimicrobial resistance in Acinetobacter baumannii.</title>
        <authorList>
            <person name="Sahl J.W."/>
        </authorList>
    </citation>
    <scope>NUCLEOTIDE SEQUENCE [LARGE SCALE GENOMIC DNA]</scope>
    <source>
        <strain evidence="2 3">TG41884</strain>
    </source>
</reference>
<dbReference type="AlphaFoldDB" id="A0A3R9SVF9"/>
<proteinExistence type="predicted"/>
<dbReference type="InterPro" id="IPR009045">
    <property type="entry name" value="Zn_M74/Hedgehog-like"/>
</dbReference>
<accession>A0A3R9SVF9</accession>
<name>A0A3R9SVF9_ACIPI</name>
<dbReference type="Proteomes" id="UP000271320">
    <property type="component" value="Unassembled WGS sequence"/>
</dbReference>
<dbReference type="Gene3D" id="3.30.1380.10">
    <property type="match status" value="1"/>
</dbReference>
<evidence type="ECO:0000313" key="3">
    <source>
        <dbReference type="Proteomes" id="UP000271320"/>
    </source>
</evidence>
<sequence length="786" mass="87620">MSYSEEFIKFVGTVAGEAGGCSPTTWKVVAHCIKNRIGFAEWLNARNVSDILKKNFDAITDKNPPFKKAVTEMYSGNISDHTQDIIEAISPIYQGLEEDITNGVVLYFSPKAQAALHKKNPEKYTSLVPDFAKSSLTEEVKIKGTENDDMRWYRYKGTSRFYVQFVDRSANVLAKSSVSIGYKKTKVVPALSNLVTDNQGKIRSFLVKDGWGARFTIDGVQAVDNNNKEILLIADGKNHSSVIVVASGRSGIKSQTDIHNQQTSPSQKQESVKKDTKAEVNNEKKAEEGENNTKQKNVNFSIKIIDSENKVIPNFSYFLKYKNAEKKHSVGTNGIENNLVALSGEEITVLISGLDSKQEIIRFTAQEGMGEKIIKVNLHTFNILFRHRDTKKPITNLNLIQKYRNQIKQKKTDGNGKITVSAMPGFELNYKLRDERNLLTIKVDKNKSLRVIDVDSSAIEQASKNIKTGTKVVEISQSKQPIPSAKHKRLVDKPVETHDSTPKRDEKVKTSTEGHPKTIVIDNSDIEFKILTYDKITKQLVSNCEYIIEYKGNKNSHISGVSGLGTKIHKGQAGQTIKIFENTNLLTQVTLQKDMKPISINVTKSDSSQLKVSGVDWCSLFLQSNSLSDLAEPFKTNASKFINGMKNAGISVVINTTWRPSERSYLMYYSTAIARGEIAVDKVPPFPGVNIDWTHKGNKTEAIKSAKAMYKKYGIGKNPVGKPGSSNHNRKKAVDMRISNYIGKVVTIDGESIKITSWATLTQLGKKYGVIWYGSKDAPHWSETGR</sequence>
<dbReference type="EMBL" id="RFEW01000001">
    <property type="protein sequence ID" value="RSO63521.1"/>
    <property type="molecule type" value="Genomic_DNA"/>
</dbReference>
<feature type="region of interest" description="Disordered" evidence="1">
    <location>
        <begin position="253"/>
        <end position="275"/>
    </location>
</feature>
<comment type="caution">
    <text evidence="2">The sequence shown here is derived from an EMBL/GenBank/DDBJ whole genome shotgun (WGS) entry which is preliminary data.</text>
</comment>
<feature type="compositionally biased region" description="Polar residues" evidence="1">
    <location>
        <begin position="253"/>
        <end position="269"/>
    </location>
</feature>
<feature type="region of interest" description="Disordered" evidence="1">
    <location>
        <begin position="474"/>
        <end position="513"/>
    </location>
</feature>
<dbReference type="RefSeq" id="WP_017387590.1">
    <property type="nucleotide sequence ID" value="NZ_BKDB01000011.1"/>
</dbReference>